<comment type="similarity">
    <text evidence="5">Belongs to the ATG27 family.</text>
</comment>
<keyword evidence="7" id="KW-0813">Transport</keyword>
<keyword evidence="15 19" id="KW-0472">Membrane</keyword>
<proteinExistence type="inferred from homology"/>
<protein>
    <recommendedName>
        <fullName evidence="6">Autophagy-related protein 27</fullName>
    </recommendedName>
</protein>
<keyword evidence="12" id="KW-0072">Autophagy</keyword>
<comment type="subcellular location">
    <subcellularLocation>
        <location evidence="2">Cytoplasmic vesicle membrane</location>
        <topology evidence="2">Single-pass type I membrane protein</topology>
    </subcellularLocation>
    <subcellularLocation>
        <location evidence="4">Golgi apparatus membrane</location>
        <topology evidence="4">Single-pass type I membrane protein</topology>
    </subcellularLocation>
    <subcellularLocation>
        <location evidence="1">Mitochondrion membrane</location>
        <topology evidence="1">Single-pass membrane protein</topology>
    </subcellularLocation>
    <subcellularLocation>
        <location evidence="3">Preautophagosomal structure membrane</location>
        <topology evidence="3">Single-pass type I membrane protein</topology>
    </subcellularLocation>
</comment>
<dbReference type="OrthoDB" id="29460at2759"/>
<dbReference type="InterPro" id="IPR018939">
    <property type="entry name" value="Autophagy-rel_prot_27"/>
</dbReference>
<dbReference type="GO" id="GO:0015031">
    <property type="term" value="P:protein transport"/>
    <property type="evidence" value="ECO:0007669"/>
    <property type="project" value="UniProtKB-KW"/>
</dbReference>
<accession>A0A6G1HK83</accession>
<keyword evidence="16" id="KW-1015">Disulfide bond</keyword>
<evidence type="ECO:0000256" key="9">
    <source>
        <dbReference type="ARBA" id="ARBA00022729"/>
    </source>
</evidence>
<dbReference type="GO" id="GO:0030659">
    <property type="term" value="C:cytoplasmic vesicle membrane"/>
    <property type="evidence" value="ECO:0007669"/>
    <property type="project" value="UniProtKB-SubCell"/>
</dbReference>
<dbReference type="AlphaFoldDB" id="A0A6G1HK83"/>
<keyword evidence="11 19" id="KW-1133">Transmembrane helix</keyword>
<keyword evidence="13" id="KW-0333">Golgi apparatus</keyword>
<evidence type="ECO:0000256" key="16">
    <source>
        <dbReference type="ARBA" id="ARBA00023157"/>
    </source>
</evidence>
<dbReference type="PROSITE" id="PS51914">
    <property type="entry name" value="MRH"/>
    <property type="match status" value="1"/>
</dbReference>
<dbReference type="InterPro" id="IPR009011">
    <property type="entry name" value="Man6P_isomerase_rcpt-bd_dom_sf"/>
</dbReference>
<evidence type="ECO:0000256" key="15">
    <source>
        <dbReference type="ARBA" id="ARBA00023136"/>
    </source>
</evidence>
<dbReference type="EMBL" id="ML996707">
    <property type="protein sequence ID" value="KAF2396478.1"/>
    <property type="molecule type" value="Genomic_DNA"/>
</dbReference>
<evidence type="ECO:0000256" key="2">
    <source>
        <dbReference type="ARBA" id="ARBA00004358"/>
    </source>
</evidence>
<keyword evidence="14" id="KW-0496">Mitochondrion</keyword>
<organism evidence="21 22">
    <name type="scientific">Trichodelitschia bisporula</name>
    <dbReference type="NCBI Taxonomy" id="703511"/>
    <lineage>
        <taxon>Eukaryota</taxon>
        <taxon>Fungi</taxon>
        <taxon>Dikarya</taxon>
        <taxon>Ascomycota</taxon>
        <taxon>Pezizomycotina</taxon>
        <taxon>Dothideomycetes</taxon>
        <taxon>Dothideomycetes incertae sedis</taxon>
        <taxon>Phaeotrichales</taxon>
        <taxon>Phaeotrichaceae</taxon>
        <taxon>Trichodelitschia</taxon>
    </lineage>
</organism>
<dbReference type="Pfam" id="PF09451">
    <property type="entry name" value="ATG27"/>
    <property type="match status" value="1"/>
</dbReference>
<name>A0A6G1HK83_9PEZI</name>
<dbReference type="PANTHER" id="PTHR15071">
    <property type="entry name" value="MANNOSE-6-PHOSPHATE RECEPTOR FAMILY MEMBER"/>
    <property type="match status" value="1"/>
</dbReference>
<reference evidence="21" key="1">
    <citation type="journal article" date="2020" name="Stud. Mycol.">
        <title>101 Dothideomycetes genomes: a test case for predicting lifestyles and emergence of pathogens.</title>
        <authorList>
            <person name="Haridas S."/>
            <person name="Albert R."/>
            <person name="Binder M."/>
            <person name="Bloem J."/>
            <person name="Labutti K."/>
            <person name="Salamov A."/>
            <person name="Andreopoulos B."/>
            <person name="Baker S."/>
            <person name="Barry K."/>
            <person name="Bills G."/>
            <person name="Bluhm B."/>
            <person name="Cannon C."/>
            <person name="Castanera R."/>
            <person name="Culley D."/>
            <person name="Daum C."/>
            <person name="Ezra D."/>
            <person name="Gonzalez J."/>
            <person name="Henrissat B."/>
            <person name="Kuo A."/>
            <person name="Liang C."/>
            <person name="Lipzen A."/>
            <person name="Lutzoni F."/>
            <person name="Magnuson J."/>
            <person name="Mondo S."/>
            <person name="Nolan M."/>
            <person name="Ohm R."/>
            <person name="Pangilinan J."/>
            <person name="Park H.-J."/>
            <person name="Ramirez L."/>
            <person name="Alfaro M."/>
            <person name="Sun H."/>
            <person name="Tritt A."/>
            <person name="Yoshinaga Y."/>
            <person name="Zwiers L.-H."/>
            <person name="Turgeon B."/>
            <person name="Goodwin S."/>
            <person name="Spatafora J."/>
            <person name="Crous P."/>
            <person name="Grigoriev I."/>
        </authorList>
    </citation>
    <scope>NUCLEOTIDE SEQUENCE</scope>
    <source>
        <strain evidence="21">CBS 262.69</strain>
    </source>
</reference>
<evidence type="ECO:0000259" key="20">
    <source>
        <dbReference type="PROSITE" id="PS51914"/>
    </source>
</evidence>
<dbReference type="GO" id="GO:0006914">
    <property type="term" value="P:autophagy"/>
    <property type="evidence" value="ECO:0007669"/>
    <property type="project" value="UniProtKB-KW"/>
</dbReference>
<dbReference type="PANTHER" id="PTHR15071:SF13">
    <property type="entry name" value="AUTOPHAGY-RELATED PROTEIN 27"/>
    <property type="match status" value="1"/>
</dbReference>
<evidence type="ECO:0000256" key="18">
    <source>
        <dbReference type="SAM" id="MobiDB-lite"/>
    </source>
</evidence>
<evidence type="ECO:0000256" key="8">
    <source>
        <dbReference type="ARBA" id="ARBA00022692"/>
    </source>
</evidence>
<dbReference type="InterPro" id="IPR044865">
    <property type="entry name" value="MRH_dom"/>
</dbReference>
<evidence type="ECO:0000256" key="10">
    <source>
        <dbReference type="ARBA" id="ARBA00022927"/>
    </source>
</evidence>
<keyword evidence="17" id="KW-0968">Cytoplasmic vesicle</keyword>
<evidence type="ECO:0000256" key="4">
    <source>
        <dbReference type="ARBA" id="ARBA00004614"/>
    </source>
</evidence>
<evidence type="ECO:0000256" key="14">
    <source>
        <dbReference type="ARBA" id="ARBA00023128"/>
    </source>
</evidence>
<evidence type="ECO:0000256" key="19">
    <source>
        <dbReference type="SAM" id="Phobius"/>
    </source>
</evidence>
<evidence type="ECO:0000256" key="3">
    <source>
        <dbReference type="ARBA" id="ARBA00004472"/>
    </source>
</evidence>
<gene>
    <name evidence="21" type="ORF">EJ06DRAFT_241395</name>
</gene>
<evidence type="ECO:0000256" key="5">
    <source>
        <dbReference type="ARBA" id="ARBA00005363"/>
    </source>
</evidence>
<keyword evidence="10" id="KW-0653">Protein transport</keyword>
<dbReference type="Gene3D" id="2.70.130.10">
    <property type="entry name" value="Mannose-6-phosphate receptor binding domain"/>
    <property type="match status" value="1"/>
</dbReference>
<evidence type="ECO:0000313" key="22">
    <source>
        <dbReference type="Proteomes" id="UP000799640"/>
    </source>
</evidence>
<keyword evidence="9" id="KW-0732">Signal</keyword>
<evidence type="ECO:0000256" key="13">
    <source>
        <dbReference type="ARBA" id="ARBA00023034"/>
    </source>
</evidence>
<feature type="domain" description="MRH" evidence="20">
    <location>
        <begin position="90"/>
        <end position="308"/>
    </location>
</feature>
<keyword evidence="8 19" id="KW-0812">Transmembrane</keyword>
<feature type="region of interest" description="Disordered" evidence="18">
    <location>
        <begin position="241"/>
        <end position="271"/>
    </location>
</feature>
<sequence>MITCITCHRSANSVMPTWPRAIKSLRPVKPPRLCHDPLHLPFLQTHLTFLRGYTALPRCRRPPASIMVRSSLHTAAALASLPSLIAGLGFDCKAIVQDKVKWNLGELGGPHSVHYIRELSPGISNWTFTLDICRPLRRTKGVPASDECPGMTRVCGIQRISNPVDNTSTIAHVVPIAGDYTLKTGTPLEITPTRLRTSGSHADAEREGVRLEMKGGKDPLNKGGVKQKAIIEFICDRDRTGLEGDEPDNRDKIDDDGESLTRRDEPKKGAEKPLTKSLSFISYKTETIRDDEWGVLRLDWRTKYACEDSNGQPSSSSGGWGFFTWFIIILFMVVAAYLIFGSWLNYNRYGARGLDMVPHGDAIRDIPFLMKDWGRRVVSTVQSGGSRGGYSAV</sequence>
<evidence type="ECO:0000256" key="1">
    <source>
        <dbReference type="ARBA" id="ARBA00004304"/>
    </source>
</evidence>
<evidence type="ECO:0000256" key="11">
    <source>
        <dbReference type="ARBA" id="ARBA00022989"/>
    </source>
</evidence>
<evidence type="ECO:0000256" key="12">
    <source>
        <dbReference type="ARBA" id="ARBA00023006"/>
    </source>
</evidence>
<dbReference type="GO" id="GO:0000139">
    <property type="term" value="C:Golgi membrane"/>
    <property type="evidence" value="ECO:0007669"/>
    <property type="project" value="UniProtKB-SubCell"/>
</dbReference>
<evidence type="ECO:0000256" key="17">
    <source>
        <dbReference type="ARBA" id="ARBA00023329"/>
    </source>
</evidence>
<evidence type="ECO:0000256" key="7">
    <source>
        <dbReference type="ARBA" id="ARBA00022448"/>
    </source>
</evidence>
<evidence type="ECO:0000313" key="21">
    <source>
        <dbReference type="EMBL" id="KAF2396478.1"/>
    </source>
</evidence>
<evidence type="ECO:0000256" key="6">
    <source>
        <dbReference type="ARBA" id="ARBA00013776"/>
    </source>
</evidence>
<dbReference type="GO" id="GO:0034045">
    <property type="term" value="C:phagophore assembly site membrane"/>
    <property type="evidence" value="ECO:0007669"/>
    <property type="project" value="UniProtKB-SubCell"/>
</dbReference>
<dbReference type="Proteomes" id="UP000799640">
    <property type="component" value="Unassembled WGS sequence"/>
</dbReference>
<dbReference type="GO" id="GO:0031966">
    <property type="term" value="C:mitochondrial membrane"/>
    <property type="evidence" value="ECO:0007669"/>
    <property type="project" value="UniProtKB-SubCell"/>
</dbReference>
<feature type="transmembrane region" description="Helical" evidence="19">
    <location>
        <begin position="322"/>
        <end position="346"/>
    </location>
</feature>
<keyword evidence="22" id="KW-1185">Reference proteome</keyword>